<dbReference type="CDD" id="cd01650">
    <property type="entry name" value="RT_nLTR_like"/>
    <property type="match status" value="1"/>
</dbReference>
<organism evidence="2">
    <name type="scientific">Homalodisca liturata</name>
    <dbReference type="NCBI Taxonomy" id="320908"/>
    <lineage>
        <taxon>Eukaryota</taxon>
        <taxon>Metazoa</taxon>
        <taxon>Ecdysozoa</taxon>
        <taxon>Arthropoda</taxon>
        <taxon>Hexapoda</taxon>
        <taxon>Insecta</taxon>
        <taxon>Pterygota</taxon>
        <taxon>Neoptera</taxon>
        <taxon>Paraneoptera</taxon>
        <taxon>Hemiptera</taxon>
        <taxon>Auchenorrhyncha</taxon>
        <taxon>Membracoidea</taxon>
        <taxon>Cicadellidae</taxon>
        <taxon>Cicadellinae</taxon>
        <taxon>Proconiini</taxon>
        <taxon>Homalodisca</taxon>
    </lineage>
</organism>
<dbReference type="InterPro" id="IPR043502">
    <property type="entry name" value="DNA/RNA_pol_sf"/>
</dbReference>
<dbReference type="PANTHER" id="PTHR19446">
    <property type="entry name" value="REVERSE TRANSCRIPTASES"/>
    <property type="match status" value="1"/>
</dbReference>
<dbReference type="GO" id="GO:0071897">
    <property type="term" value="P:DNA biosynthetic process"/>
    <property type="evidence" value="ECO:0007669"/>
    <property type="project" value="UniProtKB-ARBA"/>
</dbReference>
<evidence type="ECO:0000313" key="2">
    <source>
        <dbReference type="EMBL" id="JAS89405.1"/>
    </source>
</evidence>
<dbReference type="PROSITE" id="PS50878">
    <property type="entry name" value="RT_POL"/>
    <property type="match status" value="1"/>
</dbReference>
<reference evidence="2" key="1">
    <citation type="submission" date="2015-11" db="EMBL/GenBank/DDBJ databases">
        <title>De novo transcriptome assembly of four potential Pierce s Disease insect vectors from Arizona vineyards.</title>
        <authorList>
            <person name="Tassone E.E."/>
        </authorList>
    </citation>
    <scope>NUCLEOTIDE SEQUENCE</scope>
</reference>
<proteinExistence type="predicted"/>
<name>A0A1B6IR55_9HEMI</name>
<accession>A0A1B6IR55</accession>
<gene>
    <name evidence="2" type="ORF">g.37471</name>
</gene>
<feature type="non-terminal residue" evidence="2">
    <location>
        <position position="299"/>
    </location>
</feature>
<dbReference type="InterPro" id="IPR000477">
    <property type="entry name" value="RT_dom"/>
</dbReference>
<protein>
    <recommendedName>
        <fullName evidence="1">Reverse transcriptase domain-containing protein</fullName>
    </recommendedName>
</protein>
<dbReference type="SUPFAM" id="SSF56672">
    <property type="entry name" value="DNA/RNA polymerases"/>
    <property type="match status" value="1"/>
</dbReference>
<dbReference type="EMBL" id="GECU01018301">
    <property type="protein sequence ID" value="JAS89405.1"/>
    <property type="molecule type" value="Transcribed_RNA"/>
</dbReference>
<dbReference type="AlphaFoldDB" id="A0A1B6IR55"/>
<evidence type="ECO:0000259" key="1">
    <source>
        <dbReference type="PROSITE" id="PS50878"/>
    </source>
</evidence>
<dbReference type="Pfam" id="PF00078">
    <property type="entry name" value="RVT_1"/>
    <property type="match status" value="1"/>
</dbReference>
<feature type="domain" description="Reverse transcriptase" evidence="1">
    <location>
        <begin position="93"/>
        <end position="299"/>
    </location>
</feature>
<sequence>MEGSRQKEMKFSICGKDYFEVLLNGEVKNNINMDVPVYQNVQPEVKKPTLEEIREVIRGLKNHKVPGSDGITSEMLKAGGIELASQLHKLIEDIWEKEEMPSDWEEAIIVPLHNKGDKQEPNNYRGISLLNTSYKILSKIIQKRLEVYTEEIIEDHQAGFQKGRSTIDQVFVLKELIAKHWEFDRALYGLFIDFQKAYDSINRNKLWEKMEQYGIPTKLTKMAKLSLENSKCKVKVENEYSPEFEVKTGVRQGDSLSPLLFNLALEEALKEIRNRKLGISIGTKIGALAFAYDVVLVSN</sequence>